<dbReference type="NCBIfam" id="TIGR01640">
    <property type="entry name" value="F_box_assoc_1"/>
    <property type="match status" value="1"/>
</dbReference>
<dbReference type="Gene3D" id="1.20.1280.50">
    <property type="match status" value="1"/>
</dbReference>
<evidence type="ECO:0000313" key="2">
    <source>
        <dbReference type="EMBL" id="KAF9603514.1"/>
    </source>
</evidence>
<dbReference type="SUPFAM" id="SSF81383">
    <property type="entry name" value="F-box domain"/>
    <property type="match status" value="1"/>
</dbReference>
<comment type="caution">
    <text evidence="2">The sequence shown here is derived from an EMBL/GenBank/DDBJ whole genome shotgun (WGS) entry which is preliminary data.</text>
</comment>
<gene>
    <name evidence="2" type="ORF">IFM89_036787</name>
</gene>
<feature type="domain" description="F-box" evidence="1">
    <location>
        <begin position="20"/>
        <end position="59"/>
    </location>
</feature>
<dbReference type="InterPro" id="IPR001810">
    <property type="entry name" value="F-box_dom"/>
</dbReference>
<accession>A0A835HRY5</accession>
<sequence length="411" mass="47205">MDLARTVTLKLSSERENADLSSDIIYQILLRLPIEDILRCKSVCKTWYELTRESHFISLQMSKALCQPSRVILAPWLHICYEDYRNSLFLIGEEKCSEIPINHLNLTDDYRVRGSCNGLLFIASIYESNHSAFIYNPITREYKELPNIDFYTVLFGFGFDSIHKKYKVICVYRSYYGDSDDYEGSDTEAPVTTGAIITEGESSWRKLEFPYQVCCDGGSDTIFLNGAFHWMIDWEDSTTGSERILSLDVSNEKFHTISFTPSTELPHYWFLINFVGHLAFVKDYNTLSSSSQIWQIVGSESNGWSLSRYCCKHLFEINGLNCVFRVLNWFSGGFLITVDVVIIEQQAVFKRMNKVGKFTQTMVSSTYIMIDRRRIDPSALTCNVVTERNVAVATIDVNLLCSIRDNNYKPG</sequence>
<evidence type="ECO:0000313" key="3">
    <source>
        <dbReference type="Proteomes" id="UP000631114"/>
    </source>
</evidence>
<organism evidence="2 3">
    <name type="scientific">Coptis chinensis</name>
    <dbReference type="NCBI Taxonomy" id="261450"/>
    <lineage>
        <taxon>Eukaryota</taxon>
        <taxon>Viridiplantae</taxon>
        <taxon>Streptophyta</taxon>
        <taxon>Embryophyta</taxon>
        <taxon>Tracheophyta</taxon>
        <taxon>Spermatophyta</taxon>
        <taxon>Magnoliopsida</taxon>
        <taxon>Ranunculales</taxon>
        <taxon>Ranunculaceae</taxon>
        <taxon>Coptidoideae</taxon>
        <taxon>Coptis</taxon>
    </lineage>
</organism>
<dbReference type="Proteomes" id="UP000631114">
    <property type="component" value="Unassembled WGS sequence"/>
</dbReference>
<dbReference type="InterPro" id="IPR036047">
    <property type="entry name" value="F-box-like_dom_sf"/>
</dbReference>
<dbReference type="SMART" id="SM00256">
    <property type="entry name" value="FBOX"/>
    <property type="match status" value="1"/>
</dbReference>
<dbReference type="InterPro" id="IPR050796">
    <property type="entry name" value="SCF_F-box_component"/>
</dbReference>
<dbReference type="OrthoDB" id="5319261at2759"/>
<dbReference type="InterPro" id="IPR013187">
    <property type="entry name" value="F-box-assoc_dom_typ3"/>
</dbReference>
<dbReference type="EMBL" id="JADFTS010000006">
    <property type="protein sequence ID" value="KAF9603514.1"/>
    <property type="molecule type" value="Genomic_DNA"/>
</dbReference>
<dbReference type="Pfam" id="PF00646">
    <property type="entry name" value="F-box"/>
    <property type="match status" value="1"/>
</dbReference>
<name>A0A835HRY5_9MAGN</name>
<evidence type="ECO:0000259" key="1">
    <source>
        <dbReference type="SMART" id="SM00256"/>
    </source>
</evidence>
<dbReference type="InterPro" id="IPR017451">
    <property type="entry name" value="F-box-assoc_interact_dom"/>
</dbReference>
<reference evidence="2 3" key="1">
    <citation type="submission" date="2020-10" db="EMBL/GenBank/DDBJ databases">
        <title>The Coptis chinensis genome and diversification of protoberbering-type alkaloids.</title>
        <authorList>
            <person name="Wang B."/>
            <person name="Shu S."/>
            <person name="Song C."/>
            <person name="Liu Y."/>
        </authorList>
    </citation>
    <scope>NUCLEOTIDE SEQUENCE [LARGE SCALE GENOMIC DNA]</scope>
    <source>
        <strain evidence="2">HL-2020</strain>
        <tissue evidence="2">Leaf</tissue>
    </source>
</reference>
<dbReference type="Pfam" id="PF08268">
    <property type="entry name" value="FBA_3"/>
    <property type="match status" value="1"/>
</dbReference>
<proteinExistence type="predicted"/>
<dbReference type="PANTHER" id="PTHR31672:SF13">
    <property type="entry name" value="F-BOX PROTEIN CPR30-LIKE"/>
    <property type="match status" value="1"/>
</dbReference>
<keyword evidence="3" id="KW-1185">Reference proteome</keyword>
<protein>
    <recommendedName>
        <fullName evidence="1">F-box domain-containing protein</fullName>
    </recommendedName>
</protein>
<dbReference type="AlphaFoldDB" id="A0A835HRY5"/>
<dbReference type="PANTHER" id="PTHR31672">
    <property type="entry name" value="BNACNNG10540D PROTEIN"/>
    <property type="match status" value="1"/>
</dbReference>